<sequence>MKAKLLSATVAMALAMTATTASAVDFHGYFRSGVGVSQDGSTQSWMIPYVGRLGNEADTYGEIQLDQELYNKAGVSFGVSSMVCMSSGQGRGWESTSGGDADFALCQFNVQAKGLLTSNPDAVVWAGKRYYQRHDLHIIDTKYWNISGPGAGIENIKAGEGAFSLAWLRGDTNLNSSNLNVNYLDGRYAGFKPWDGAWTEFGITYALKNATDAQDTATTFDDFKNSMMLTAEISQYFASTGINEKFVLQYGDKAMAHNMIDQGGGWYDVWNGDNSDAKGWRFINNGDLPYKDFVFNYVLTYGQAKDYADWTDKTELFSLVGRAQYQWTDIMKSIFEAGTFSKKTDYTGGSSWKDAGQKFTVAQAWSAGSGFWARPELRVYASYLKDGGDGENKTFNGSSDDNTWNFGVQAEAWW</sequence>
<dbReference type="PANTHER" id="PTHR38762:SF1">
    <property type="entry name" value="CRYPTIC OUTER MEMBRANE PORIN BGLH-RELATED"/>
    <property type="match status" value="1"/>
</dbReference>
<dbReference type="InterPro" id="IPR003192">
    <property type="entry name" value="Porin_LamB"/>
</dbReference>
<dbReference type="CDD" id="cd01346">
    <property type="entry name" value="Maltoporin-like"/>
    <property type="match status" value="1"/>
</dbReference>
<keyword evidence="9" id="KW-0998">Cell outer membrane</keyword>
<evidence type="ECO:0000256" key="5">
    <source>
        <dbReference type="ARBA" id="ARBA00022692"/>
    </source>
</evidence>
<reference evidence="12" key="1">
    <citation type="journal article" date="2019" name="Int. J. Syst. Evol. Microbiol.">
        <title>The Global Catalogue of Microorganisms (GCM) 10K type strain sequencing project: providing services to taxonomists for standard genome sequencing and annotation.</title>
        <authorList>
            <consortium name="The Broad Institute Genomics Platform"/>
            <consortium name="The Broad Institute Genome Sequencing Center for Infectious Disease"/>
            <person name="Wu L."/>
            <person name="Ma J."/>
        </authorList>
    </citation>
    <scope>NUCLEOTIDE SEQUENCE [LARGE SCALE GENOMIC DNA]</scope>
    <source>
        <strain evidence="12">JCM 32226</strain>
    </source>
</reference>
<keyword evidence="3" id="KW-0813">Transport</keyword>
<feature type="chain" id="PRO_5045120796" evidence="10">
    <location>
        <begin position="24"/>
        <end position="414"/>
    </location>
</feature>
<evidence type="ECO:0000313" key="11">
    <source>
        <dbReference type="EMBL" id="GAA4502295.1"/>
    </source>
</evidence>
<proteinExistence type="inferred from homology"/>
<evidence type="ECO:0000256" key="6">
    <source>
        <dbReference type="ARBA" id="ARBA00023065"/>
    </source>
</evidence>
<evidence type="ECO:0000256" key="1">
    <source>
        <dbReference type="ARBA" id="ARBA00004571"/>
    </source>
</evidence>
<keyword evidence="7" id="KW-0626">Porin</keyword>
<name>A0ABP8QFM5_9GAMM</name>
<dbReference type="Proteomes" id="UP001501321">
    <property type="component" value="Unassembled WGS sequence"/>
</dbReference>
<protein>
    <submittedName>
        <fullName evidence="11">Maltoporin</fullName>
    </submittedName>
</protein>
<evidence type="ECO:0000256" key="4">
    <source>
        <dbReference type="ARBA" id="ARBA00022452"/>
    </source>
</evidence>
<keyword evidence="4" id="KW-1134">Transmembrane beta strand</keyword>
<evidence type="ECO:0000256" key="8">
    <source>
        <dbReference type="ARBA" id="ARBA00023136"/>
    </source>
</evidence>
<keyword evidence="8" id="KW-0472">Membrane</keyword>
<comment type="similarity">
    <text evidence="2">Belongs to the porin LamB (TC 1.B.3) family.</text>
</comment>
<feature type="signal peptide" evidence="10">
    <location>
        <begin position="1"/>
        <end position="23"/>
    </location>
</feature>
<keyword evidence="10" id="KW-0732">Signal</keyword>
<keyword evidence="12" id="KW-1185">Reference proteome</keyword>
<keyword evidence="5" id="KW-0812">Transmembrane</keyword>
<comment type="caution">
    <text evidence="11">The sequence shown here is derived from an EMBL/GenBank/DDBJ whole genome shotgun (WGS) entry which is preliminary data.</text>
</comment>
<comment type="subcellular location">
    <subcellularLocation>
        <location evidence="1">Cell outer membrane</location>
        <topology evidence="1">Multi-pass membrane protein</topology>
    </subcellularLocation>
</comment>
<evidence type="ECO:0000256" key="3">
    <source>
        <dbReference type="ARBA" id="ARBA00022448"/>
    </source>
</evidence>
<dbReference type="EMBL" id="BAABFC010000020">
    <property type="protein sequence ID" value="GAA4502295.1"/>
    <property type="molecule type" value="Genomic_DNA"/>
</dbReference>
<dbReference type="Pfam" id="PF02264">
    <property type="entry name" value="LamB"/>
    <property type="match status" value="1"/>
</dbReference>
<dbReference type="RefSeq" id="WP_345013952.1">
    <property type="nucleotide sequence ID" value="NZ_BAABFC010000020.1"/>
</dbReference>
<accession>A0ABP8QFM5</accession>
<evidence type="ECO:0000256" key="10">
    <source>
        <dbReference type="SAM" id="SignalP"/>
    </source>
</evidence>
<evidence type="ECO:0000256" key="9">
    <source>
        <dbReference type="ARBA" id="ARBA00023237"/>
    </source>
</evidence>
<dbReference type="PANTHER" id="PTHR38762">
    <property type="entry name" value="CRYPTIC OUTER MEMBRANE PORIN BGLH-RELATED"/>
    <property type="match status" value="1"/>
</dbReference>
<dbReference type="SUPFAM" id="SSF56935">
    <property type="entry name" value="Porins"/>
    <property type="match status" value="1"/>
</dbReference>
<evidence type="ECO:0000313" key="12">
    <source>
        <dbReference type="Proteomes" id="UP001501321"/>
    </source>
</evidence>
<dbReference type="NCBIfam" id="NF006860">
    <property type="entry name" value="PRK09360.1"/>
    <property type="match status" value="1"/>
</dbReference>
<dbReference type="Gene3D" id="2.40.170.10">
    <property type="entry name" value="Porin, LamB type"/>
    <property type="match status" value="1"/>
</dbReference>
<keyword evidence="6" id="KW-0406">Ion transport</keyword>
<organism evidence="11 12">
    <name type="scientific">Pseudaeromonas paramecii</name>
    <dbReference type="NCBI Taxonomy" id="2138166"/>
    <lineage>
        <taxon>Bacteria</taxon>
        <taxon>Pseudomonadati</taxon>
        <taxon>Pseudomonadota</taxon>
        <taxon>Gammaproteobacteria</taxon>
        <taxon>Aeromonadales</taxon>
        <taxon>Aeromonadaceae</taxon>
        <taxon>Pseudaeromonas</taxon>
    </lineage>
</organism>
<dbReference type="InterPro" id="IPR050286">
    <property type="entry name" value="G_neg_Bact_CarbUptk_Porin"/>
</dbReference>
<dbReference type="InterPro" id="IPR036998">
    <property type="entry name" value="Porin_LamB_sf"/>
</dbReference>
<gene>
    <name evidence="11" type="ORF">GCM10023095_26690</name>
</gene>
<evidence type="ECO:0000256" key="2">
    <source>
        <dbReference type="ARBA" id="ARBA00007055"/>
    </source>
</evidence>
<evidence type="ECO:0000256" key="7">
    <source>
        <dbReference type="ARBA" id="ARBA00023114"/>
    </source>
</evidence>